<dbReference type="PANTHER" id="PTHR11592:SF78">
    <property type="entry name" value="GLUTATHIONE PEROXIDASE"/>
    <property type="match status" value="1"/>
</dbReference>
<dbReference type="InterPro" id="IPR029759">
    <property type="entry name" value="GPX_AS"/>
</dbReference>
<feature type="region of interest" description="Disordered" evidence="5">
    <location>
        <begin position="7"/>
        <end position="48"/>
    </location>
</feature>
<gene>
    <name evidence="7" type="ORF">BMIN_0236</name>
</gene>
<feature type="domain" description="Thioredoxin" evidence="6">
    <location>
        <begin position="40"/>
        <end position="201"/>
    </location>
</feature>
<keyword evidence="3 4" id="KW-0560">Oxidoreductase</keyword>
<dbReference type="PROSITE" id="PS51355">
    <property type="entry name" value="GLUTATHIONE_PEROXID_3"/>
    <property type="match status" value="1"/>
</dbReference>
<dbReference type="PANTHER" id="PTHR11592">
    <property type="entry name" value="GLUTATHIONE PEROXIDASE"/>
    <property type="match status" value="1"/>
</dbReference>
<dbReference type="InterPro" id="IPR036249">
    <property type="entry name" value="Thioredoxin-like_sf"/>
</dbReference>
<feature type="compositionally biased region" description="Low complexity" evidence="5">
    <location>
        <begin position="14"/>
        <end position="30"/>
    </location>
</feature>
<protein>
    <recommendedName>
        <fullName evidence="4">Glutathione peroxidase</fullName>
    </recommendedName>
</protein>
<dbReference type="CDD" id="cd00340">
    <property type="entry name" value="GSH_Peroxidase"/>
    <property type="match status" value="1"/>
</dbReference>
<dbReference type="SUPFAM" id="SSF52833">
    <property type="entry name" value="Thioredoxin-like"/>
    <property type="match status" value="1"/>
</dbReference>
<organism evidence="7 8">
    <name type="scientific">Bifidobacterium minimum</name>
    <dbReference type="NCBI Taxonomy" id="1693"/>
    <lineage>
        <taxon>Bacteria</taxon>
        <taxon>Bacillati</taxon>
        <taxon>Actinomycetota</taxon>
        <taxon>Actinomycetes</taxon>
        <taxon>Bifidobacteriales</taxon>
        <taxon>Bifidobacteriaceae</taxon>
        <taxon>Bifidobacterium</taxon>
    </lineage>
</organism>
<keyword evidence="2 4" id="KW-0575">Peroxidase</keyword>
<dbReference type="EMBL" id="JGZD01000009">
    <property type="protein sequence ID" value="KFI72342.1"/>
    <property type="molecule type" value="Genomic_DNA"/>
</dbReference>
<evidence type="ECO:0000256" key="4">
    <source>
        <dbReference type="RuleBase" id="RU000499"/>
    </source>
</evidence>
<dbReference type="STRING" id="1693.BMIN_0236"/>
<dbReference type="Proteomes" id="UP000029014">
    <property type="component" value="Unassembled WGS sequence"/>
</dbReference>
<dbReference type="InterPro" id="IPR029760">
    <property type="entry name" value="GPX_CS"/>
</dbReference>
<dbReference type="InterPro" id="IPR000889">
    <property type="entry name" value="Glutathione_peroxidase"/>
</dbReference>
<evidence type="ECO:0000259" key="6">
    <source>
        <dbReference type="PROSITE" id="PS51352"/>
    </source>
</evidence>
<sequence>MTIFLGRESLMNENTGNDSTDGGSTSSGGTSEAGADLGTPSAGTPSNDVYAITVRDRDGRERDLSQWRGQVLLIVNTATGCGFTPQYEGLEKLYRTYHTRGLEILDFPCNQFAGQAPGTAEEIHDFCTLHYDTTFPQFAKIKVNGKDAGPLYVWLKSQPGATGRIAWNFTKFLIDRTGRVVARFGSRTTPEQMERSIAALL</sequence>
<dbReference type="InterPro" id="IPR013766">
    <property type="entry name" value="Thioredoxin_domain"/>
</dbReference>
<keyword evidence="8" id="KW-1185">Reference proteome</keyword>
<dbReference type="PRINTS" id="PR01011">
    <property type="entry name" value="GLUTPROXDASE"/>
</dbReference>
<reference evidence="7 8" key="1">
    <citation type="submission" date="2014-03" db="EMBL/GenBank/DDBJ databases">
        <title>Genomics of Bifidobacteria.</title>
        <authorList>
            <person name="Ventura M."/>
            <person name="Milani C."/>
            <person name="Lugli G.A."/>
        </authorList>
    </citation>
    <scope>NUCLEOTIDE SEQUENCE [LARGE SCALE GENOMIC DNA]</scope>
    <source>
        <strain evidence="7 8">LMG 11592</strain>
    </source>
</reference>
<dbReference type="GO" id="GO:0004601">
    <property type="term" value="F:peroxidase activity"/>
    <property type="evidence" value="ECO:0007669"/>
    <property type="project" value="UniProtKB-KW"/>
</dbReference>
<evidence type="ECO:0000256" key="5">
    <source>
        <dbReference type="SAM" id="MobiDB-lite"/>
    </source>
</evidence>
<dbReference type="GO" id="GO:0034599">
    <property type="term" value="P:cellular response to oxidative stress"/>
    <property type="evidence" value="ECO:0007669"/>
    <property type="project" value="TreeGrafter"/>
</dbReference>
<evidence type="ECO:0000256" key="2">
    <source>
        <dbReference type="ARBA" id="ARBA00022559"/>
    </source>
</evidence>
<accession>A0A087BMU2</accession>
<dbReference type="FunFam" id="3.40.30.10:FF:000010">
    <property type="entry name" value="Glutathione peroxidase"/>
    <property type="match status" value="1"/>
</dbReference>
<dbReference type="AlphaFoldDB" id="A0A087BMU2"/>
<name>A0A087BMU2_9BIFI</name>
<comment type="caution">
    <text evidence="7">The sequence shown here is derived from an EMBL/GenBank/DDBJ whole genome shotgun (WGS) entry which is preliminary data.</text>
</comment>
<evidence type="ECO:0000256" key="1">
    <source>
        <dbReference type="ARBA" id="ARBA00006926"/>
    </source>
</evidence>
<evidence type="ECO:0000313" key="8">
    <source>
        <dbReference type="Proteomes" id="UP000029014"/>
    </source>
</evidence>
<dbReference type="Gene3D" id="3.40.30.10">
    <property type="entry name" value="Glutaredoxin"/>
    <property type="match status" value="1"/>
</dbReference>
<proteinExistence type="inferred from homology"/>
<comment type="similarity">
    <text evidence="1 4">Belongs to the glutathione peroxidase family.</text>
</comment>
<dbReference type="PROSITE" id="PS00763">
    <property type="entry name" value="GLUTATHIONE_PEROXID_2"/>
    <property type="match status" value="1"/>
</dbReference>
<dbReference type="PROSITE" id="PS51352">
    <property type="entry name" value="THIOREDOXIN_2"/>
    <property type="match status" value="1"/>
</dbReference>
<dbReference type="PROSITE" id="PS00460">
    <property type="entry name" value="GLUTATHIONE_PEROXID_1"/>
    <property type="match status" value="1"/>
</dbReference>
<evidence type="ECO:0000256" key="3">
    <source>
        <dbReference type="ARBA" id="ARBA00023002"/>
    </source>
</evidence>
<dbReference type="eggNOG" id="COG0386">
    <property type="taxonomic scope" value="Bacteria"/>
</dbReference>
<dbReference type="Pfam" id="PF00255">
    <property type="entry name" value="GSHPx"/>
    <property type="match status" value="1"/>
</dbReference>
<evidence type="ECO:0000313" key="7">
    <source>
        <dbReference type="EMBL" id="KFI72342.1"/>
    </source>
</evidence>